<evidence type="ECO:0000313" key="2">
    <source>
        <dbReference type="Proteomes" id="UP000806378"/>
    </source>
</evidence>
<gene>
    <name evidence="1" type="ORF">BT93_L2938</name>
</gene>
<organism evidence="1 2">
    <name type="scientific">Corymbia citriodora subsp. variegata</name>
    <dbReference type="NCBI Taxonomy" id="360336"/>
    <lineage>
        <taxon>Eukaryota</taxon>
        <taxon>Viridiplantae</taxon>
        <taxon>Streptophyta</taxon>
        <taxon>Embryophyta</taxon>
        <taxon>Tracheophyta</taxon>
        <taxon>Spermatophyta</taxon>
        <taxon>Magnoliopsida</taxon>
        <taxon>eudicotyledons</taxon>
        <taxon>Gunneridae</taxon>
        <taxon>Pentapetalae</taxon>
        <taxon>rosids</taxon>
        <taxon>malvids</taxon>
        <taxon>Myrtales</taxon>
        <taxon>Myrtaceae</taxon>
        <taxon>Myrtoideae</taxon>
        <taxon>Eucalypteae</taxon>
        <taxon>Corymbia</taxon>
    </lineage>
</organism>
<proteinExistence type="predicted"/>
<evidence type="ECO:0000313" key="1">
    <source>
        <dbReference type="EMBL" id="KAF7847465.1"/>
    </source>
</evidence>
<comment type="caution">
    <text evidence="1">The sequence shown here is derived from an EMBL/GenBank/DDBJ whole genome shotgun (WGS) entry which is preliminary data.</text>
</comment>
<keyword evidence="2" id="KW-1185">Reference proteome</keyword>
<accession>A0A8T0CNQ4</accession>
<dbReference type="Gramene" id="rna-gnl|WGS:JABURB|Cocit.L2938.1">
    <property type="protein sequence ID" value="cds-KAF7847465.1"/>
    <property type="gene ID" value="gene-BT93_L2938"/>
</dbReference>
<sequence>MTSRRTGRNPSKPSSTFALFRLTRSLERGATAGNIIPFTSLSLSLSLRIPSHRTIKAIEVLALA</sequence>
<name>A0A8T0CNQ4_CORYI</name>
<dbReference type="Proteomes" id="UP000806378">
    <property type="component" value="Unassembled WGS sequence"/>
</dbReference>
<protein>
    <submittedName>
        <fullName evidence="1">Uncharacterized protein</fullName>
    </submittedName>
</protein>
<dbReference type="AlphaFoldDB" id="A0A8T0CNQ4"/>
<reference evidence="1" key="1">
    <citation type="submission" date="2020-05" db="EMBL/GenBank/DDBJ databases">
        <title>WGS assembly of Corymbia citriodora subspecies variegata.</title>
        <authorList>
            <person name="Barry K."/>
            <person name="Hundley H."/>
            <person name="Shu S."/>
            <person name="Jenkins J."/>
            <person name="Grimwood J."/>
            <person name="Baten A."/>
        </authorList>
    </citation>
    <scope>NUCLEOTIDE SEQUENCE</scope>
    <source>
        <strain evidence="1">CV2-018</strain>
    </source>
</reference>
<dbReference type="EMBL" id="MU090793">
    <property type="protein sequence ID" value="KAF7847465.1"/>
    <property type="molecule type" value="Genomic_DNA"/>
</dbReference>